<protein>
    <recommendedName>
        <fullName evidence="2">DUF3152 domain-containing protein</fullName>
    </recommendedName>
</protein>
<dbReference type="KEGG" id="cpre:Csp1_08070"/>
<keyword evidence="4" id="KW-1185">Reference proteome</keyword>
<evidence type="ECO:0000259" key="2">
    <source>
        <dbReference type="Pfam" id="PF11350"/>
    </source>
</evidence>
<feature type="domain" description="DUF3152" evidence="2">
    <location>
        <begin position="65"/>
        <end position="294"/>
    </location>
</feature>
<dbReference type="STRING" id="1737425.GCA_900049755_00487"/>
<dbReference type="AlphaFoldDB" id="A0A2Z3YMZ6"/>
<accession>A0A2Z3YMZ6</accession>
<name>A0A2Z3YMZ6_9CORY</name>
<dbReference type="Pfam" id="PF11350">
    <property type="entry name" value="DUF3152"/>
    <property type="match status" value="1"/>
</dbReference>
<evidence type="ECO:0000256" key="1">
    <source>
        <dbReference type="SAM" id="MobiDB-lite"/>
    </source>
</evidence>
<dbReference type="EMBL" id="CP024988">
    <property type="protein sequence ID" value="AWT25616.1"/>
    <property type="molecule type" value="Genomic_DNA"/>
</dbReference>
<organism evidence="3 4">
    <name type="scientific">Corynebacterium provencense</name>
    <dbReference type="NCBI Taxonomy" id="1737425"/>
    <lineage>
        <taxon>Bacteria</taxon>
        <taxon>Bacillati</taxon>
        <taxon>Actinomycetota</taxon>
        <taxon>Actinomycetes</taxon>
        <taxon>Mycobacteriales</taxon>
        <taxon>Corynebacteriaceae</taxon>
        <taxon>Corynebacterium</taxon>
    </lineage>
</organism>
<sequence length="302" mass="30751">MGALIVVLVTVGVLVDVFTGGSSPDSGDRQDVVASSPAGEDAAPRDAASAGPLAGAPVSDTVGELPPGGDYTRSGAGRWHGVGTPGAVAGDPDRAGVRTVTYVVEVEDGTDTSSFGGGDAFASMVDATLADPRSWTAETDDPVVFRHVSVSDAGAPDLRIRLTTPDTTRTLCGGEIRLETSCFVGGGDASGETSGAAGEGRVIINLARWVRGALPFQGDVGSYRQYVVNHEVGHGLGHAAHRPCPADGDLAPVMMQQTLSLANRDLAELDAGSEYTDDAGDIDAVCRANPWPRPDGGTASSH</sequence>
<gene>
    <name evidence="3" type="ORF">Csp1_08070</name>
</gene>
<feature type="region of interest" description="Disordered" evidence="1">
    <location>
        <begin position="19"/>
        <end position="92"/>
    </location>
</feature>
<evidence type="ECO:0000313" key="3">
    <source>
        <dbReference type="EMBL" id="AWT25616.1"/>
    </source>
</evidence>
<dbReference type="SUPFAM" id="SSF55486">
    <property type="entry name" value="Metalloproteases ('zincins'), catalytic domain"/>
    <property type="match status" value="1"/>
</dbReference>
<evidence type="ECO:0000313" key="4">
    <source>
        <dbReference type="Proteomes" id="UP000247696"/>
    </source>
</evidence>
<proteinExistence type="predicted"/>
<reference evidence="4" key="1">
    <citation type="submission" date="2017-11" db="EMBL/GenBank/DDBJ databases">
        <title>Otitis media/interna in a cat caused by the recently described species Corynebacterium provencense.</title>
        <authorList>
            <person name="Kittl S."/>
            <person name="Brodard I."/>
            <person name="Rychener L."/>
            <person name="Jores J."/>
            <person name="Roosje P."/>
            <person name="Gobeli Brawand S."/>
        </authorList>
    </citation>
    <scope>NUCLEOTIDE SEQUENCE [LARGE SCALE GENOMIC DNA]</scope>
    <source>
        <strain evidence="4">17KM38</strain>
    </source>
</reference>
<dbReference type="InterPro" id="IPR022603">
    <property type="entry name" value="DUF3152"/>
</dbReference>
<dbReference type="Proteomes" id="UP000247696">
    <property type="component" value="Chromosome"/>
</dbReference>